<dbReference type="Proteomes" id="UP000325141">
    <property type="component" value="Unassembled WGS sequence"/>
</dbReference>
<reference evidence="1 2" key="1">
    <citation type="submission" date="2019-09" db="EMBL/GenBank/DDBJ databases">
        <title>Genome sequence and assembly of Flavobacterium sp.</title>
        <authorList>
            <person name="Chhetri G."/>
        </authorList>
    </citation>
    <scope>NUCLEOTIDE SEQUENCE [LARGE SCALE GENOMIC DNA]</scope>
    <source>
        <strain evidence="1 2">SNL9</strain>
    </source>
</reference>
<evidence type="ECO:0000313" key="1">
    <source>
        <dbReference type="EMBL" id="KAA5538278.1"/>
    </source>
</evidence>
<name>A0A5M6CSI2_9FLAO</name>
<accession>A0A5M6CSI2</accession>
<organism evidence="1 2">
    <name type="scientific">Paenimyroides baculatum</name>
    <dbReference type="NCBI Taxonomy" id="2608000"/>
    <lineage>
        <taxon>Bacteria</taxon>
        <taxon>Pseudomonadati</taxon>
        <taxon>Bacteroidota</taxon>
        <taxon>Flavobacteriia</taxon>
        <taxon>Flavobacteriales</taxon>
        <taxon>Flavobacteriaceae</taxon>
        <taxon>Paenimyroides</taxon>
    </lineage>
</organism>
<comment type="caution">
    <text evidence="1">The sequence shown here is derived from an EMBL/GenBank/DDBJ whole genome shotgun (WGS) entry which is preliminary data.</text>
</comment>
<dbReference type="Pfam" id="PF11276">
    <property type="entry name" value="DUF3078"/>
    <property type="match status" value="1"/>
</dbReference>
<gene>
    <name evidence="1" type="ORF">F0460_01360</name>
</gene>
<evidence type="ECO:0000313" key="2">
    <source>
        <dbReference type="Proteomes" id="UP000325141"/>
    </source>
</evidence>
<sequence>MWNLCRIYLKKYVMFKFKIIVFFMLLSAVGFSQPLDSLHIKKTSTDVNTFYRTQFSVFDTLVKRNDTLFLRPITVEPKMVLQDSVLMNLKSGDVQQVVVSTFEVTKRNKNTDLAYFLISKPTGFVYDRLPRANSQIPYDALSPIRSEVSFWKKTNSLGLDINQGTFSNWNAGGFSSVSGIVKGDFTRKYEKGRTVWLNELKVRYGLNKQENLELRKTDDVLNINSSFGYKTSVKSNWYYSAKMTLNTQMANGYAYPNVEDPISRAFAPAYLFAGIGSEYFKNNFKAYISPLTLKSTFVLDNTLANKGEFGLEGGIFDADGNLLKAGKKSRNELGFLFTSEWNKSIMKNVNLKNNLTLYTDYLNNFGNVDVDWQLQLEMKVNSLIKATLGGHLIYDDDIKNKRDVNGTQITEGPRVQFKQLLSVGLVYNF</sequence>
<dbReference type="InterPro" id="IPR021428">
    <property type="entry name" value="DUF3078"/>
</dbReference>
<dbReference type="AlphaFoldDB" id="A0A5M6CSI2"/>
<dbReference type="EMBL" id="VWSG01000001">
    <property type="protein sequence ID" value="KAA5538278.1"/>
    <property type="molecule type" value="Genomic_DNA"/>
</dbReference>
<protein>
    <submittedName>
        <fullName evidence="1">DUF3078 domain-containing protein</fullName>
    </submittedName>
</protein>
<keyword evidence="2" id="KW-1185">Reference proteome</keyword>
<proteinExistence type="predicted"/>